<dbReference type="EMBL" id="JARQZJ010000034">
    <property type="protein sequence ID" value="KAK9875738.1"/>
    <property type="molecule type" value="Genomic_DNA"/>
</dbReference>
<proteinExistence type="predicted"/>
<keyword evidence="1" id="KW-0732">Signal</keyword>
<dbReference type="AlphaFoldDB" id="A0AAW1TZN0"/>
<evidence type="ECO:0000313" key="2">
    <source>
        <dbReference type="EMBL" id="KAK9875738.1"/>
    </source>
</evidence>
<accession>A0AAW1TZN0</accession>
<reference evidence="2 3" key="1">
    <citation type="submission" date="2023-03" db="EMBL/GenBank/DDBJ databases">
        <title>Genome insight into feeding habits of ladybird beetles.</title>
        <authorList>
            <person name="Li H.-S."/>
            <person name="Huang Y.-H."/>
            <person name="Pang H."/>
        </authorList>
    </citation>
    <scope>NUCLEOTIDE SEQUENCE [LARGE SCALE GENOMIC DNA]</scope>
    <source>
        <strain evidence="2">SYSU_2023b</strain>
        <tissue evidence="2">Whole body</tissue>
    </source>
</reference>
<keyword evidence="3" id="KW-1185">Reference proteome</keyword>
<feature type="chain" id="PRO_5043530974" evidence="1">
    <location>
        <begin position="19"/>
        <end position="101"/>
    </location>
</feature>
<protein>
    <submittedName>
        <fullName evidence="2">Uncharacterized protein</fullName>
    </submittedName>
</protein>
<evidence type="ECO:0000256" key="1">
    <source>
        <dbReference type="SAM" id="SignalP"/>
    </source>
</evidence>
<evidence type="ECO:0000313" key="3">
    <source>
        <dbReference type="Proteomes" id="UP001431783"/>
    </source>
</evidence>
<sequence length="101" mass="9362">MNSLVILLVVSSLAVSQASIWGLGGATLVGPANPGVVLNGPAAHASLIGPDGSHIAAAGQAGAVVAPAIPGGVVSAAVVPGVVGVGVHGLGLGLWGGLHGR</sequence>
<organism evidence="2 3">
    <name type="scientific">Henosepilachna vigintioctopunctata</name>
    <dbReference type="NCBI Taxonomy" id="420089"/>
    <lineage>
        <taxon>Eukaryota</taxon>
        <taxon>Metazoa</taxon>
        <taxon>Ecdysozoa</taxon>
        <taxon>Arthropoda</taxon>
        <taxon>Hexapoda</taxon>
        <taxon>Insecta</taxon>
        <taxon>Pterygota</taxon>
        <taxon>Neoptera</taxon>
        <taxon>Endopterygota</taxon>
        <taxon>Coleoptera</taxon>
        <taxon>Polyphaga</taxon>
        <taxon>Cucujiformia</taxon>
        <taxon>Coccinelloidea</taxon>
        <taxon>Coccinellidae</taxon>
        <taxon>Epilachninae</taxon>
        <taxon>Epilachnini</taxon>
        <taxon>Henosepilachna</taxon>
    </lineage>
</organism>
<comment type="caution">
    <text evidence="2">The sequence shown here is derived from an EMBL/GenBank/DDBJ whole genome shotgun (WGS) entry which is preliminary data.</text>
</comment>
<feature type="signal peptide" evidence="1">
    <location>
        <begin position="1"/>
        <end position="18"/>
    </location>
</feature>
<name>A0AAW1TZN0_9CUCU</name>
<dbReference type="Proteomes" id="UP001431783">
    <property type="component" value="Unassembled WGS sequence"/>
</dbReference>
<gene>
    <name evidence="2" type="ORF">WA026_009535</name>
</gene>